<dbReference type="EMBL" id="JAEUBE010000158">
    <property type="protein sequence ID" value="KAH3668338.1"/>
    <property type="molecule type" value="Genomic_DNA"/>
</dbReference>
<reference evidence="3" key="2">
    <citation type="submission" date="2021-01" db="EMBL/GenBank/DDBJ databases">
        <authorList>
            <person name="Schikora-Tamarit M.A."/>
        </authorList>
    </citation>
    <scope>NUCLEOTIDE SEQUENCE</scope>
    <source>
        <strain evidence="3">CBS6075</strain>
    </source>
</reference>
<keyword evidence="4" id="KW-1185">Reference proteome</keyword>
<dbReference type="OrthoDB" id="3998216at2759"/>
<organism evidence="3 4">
    <name type="scientific">Ogataea philodendri</name>
    <dbReference type="NCBI Taxonomy" id="1378263"/>
    <lineage>
        <taxon>Eukaryota</taxon>
        <taxon>Fungi</taxon>
        <taxon>Dikarya</taxon>
        <taxon>Ascomycota</taxon>
        <taxon>Saccharomycotina</taxon>
        <taxon>Pichiomycetes</taxon>
        <taxon>Pichiales</taxon>
        <taxon>Pichiaceae</taxon>
        <taxon>Ogataea</taxon>
    </lineage>
</organism>
<feature type="coiled-coil region" evidence="1">
    <location>
        <begin position="117"/>
        <end position="187"/>
    </location>
</feature>
<dbReference type="AlphaFoldDB" id="A0A9P8PA09"/>
<protein>
    <submittedName>
        <fullName evidence="3">Uncharacterized protein</fullName>
    </submittedName>
</protein>
<evidence type="ECO:0000256" key="1">
    <source>
        <dbReference type="SAM" id="Coils"/>
    </source>
</evidence>
<accession>A0A9P8PA09</accession>
<reference evidence="3" key="1">
    <citation type="journal article" date="2021" name="Open Biol.">
        <title>Shared evolutionary footprints suggest mitochondrial oxidative damage underlies multiple complex I losses in fungi.</title>
        <authorList>
            <person name="Schikora-Tamarit M.A."/>
            <person name="Marcet-Houben M."/>
            <person name="Nosek J."/>
            <person name="Gabaldon T."/>
        </authorList>
    </citation>
    <scope>NUCLEOTIDE SEQUENCE</scope>
    <source>
        <strain evidence="3">CBS6075</strain>
    </source>
</reference>
<comment type="caution">
    <text evidence="3">The sequence shown here is derived from an EMBL/GenBank/DDBJ whole genome shotgun (WGS) entry which is preliminary data.</text>
</comment>
<evidence type="ECO:0000313" key="3">
    <source>
        <dbReference type="EMBL" id="KAH3668338.1"/>
    </source>
</evidence>
<name>A0A9P8PA09_9ASCO</name>
<evidence type="ECO:0000313" key="4">
    <source>
        <dbReference type="Proteomes" id="UP000769157"/>
    </source>
</evidence>
<evidence type="ECO:0000256" key="2">
    <source>
        <dbReference type="SAM" id="MobiDB-lite"/>
    </source>
</evidence>
<feature type="compositionally biased region" description="Low complexity" evidence="2">
    <location>
        <begin position="17"/>
        <end position="43"/>
    </location>
</feature>
<dbReference type="Proteomes" id="UP000769157">
    <property type="component" value="Unassembled WGS sequence"/>
</dbReference>
<dbReference type="GeneID" id="70234059"/>
<dbReference type="RefSeq" id="XP_046062752.1">
    <property type="nucleotide sequence ID" value="XM_046202924.1"/>
</dbReference>
<sequence length="208" mass="23040">MSQRNLAATDPADAKVSSDSSSGDQSNSGNTSVPVSSTSSPGSVNNLALNLSSNDLEGMDSDVEKLLELLNVTEMKLDLKESIPSSELQLLLQLVRQTVLRINLNKNLAKYQLRNNIEEYATERQLLMKNLANVEKNLRILQNENEIINMKNLKLIKSLKTIKHDKVKTLKAENALLRKQIQDHSGRSPTILDALGRVASHVLQEEGE</sequence>
<keyword evidence="1" id="KW-0175">Coiled coil</keyword>
<proteinExistence type="predicted"/>
<feature type="region of interest" description="Disordered" evidence="2">
    <location>
        <begin position="1"/>
        <end position="43"/>
    </location>
</feature>
<gene>
    <name evidence="3" type="ORF">OGAPHI_002092</name>
</gene>